<protein>
    <recommendedName>
        <fullName evidence="1">Thiolase C-terminal domain-containing protein</fullName>
    </recommendedName>
</protein>
<reference evidence="2 3" key="1">
    <citation type="submission" date="2016-05" db="EMBL/GenBank/DDBJ databases">
        <title>Complete genome sequence of a phthalic acid esters degrading Mycobacterium sp. YC-RL4.</title>
        <authorList>
            <person name="Ren L."/>
            <person name="Fan S."/>
            <person name="Ruth N."/>
            <person name="Jia Y."/>
            <person name="Wang J."/>
            <person name="Qiao C."/>
        </authorList>
    </citation>
    <scope>NUCLEOTIDE SEQUENCE [LARGE SCALE GENOMIC DNA]</scope>
    <source>
        <strain evidence="2 3">YC-RL4</strain>
    </source>
</reference>
<dbReference type="Proteomes" id="UP000077143">
    <property type="component" value="Chromosome"/>
</dbReference>
<dbReference type="EMBL" id="CP015596">
    <property type="protein sequence ID" value="ANE79853.1"/>
    <property type="molecule type" value="Genomic_DNA"/>
</dbReference>
<dbReference type="AlphaFoldDB" id="A0A172UL84"/>
<dbReference type="Gene3D" id="3.40.47.10">
    <property type="match status" value="1"/>
</dbReference>
<proteinExistence type="predicted"/>
<dbReference type="InterPro" id="IPR016039">
    <property type="entry name" value="Thiolase-like"/>
</dbReference>
<keyword evidence="3" id="KW-1185">Reference proteome</keyword>
<dbReference type="PANTHER" id="PTHR42870">
    <property type="entry name" value="ACETYL-COA C-ACETYLTRANSFERASE"/>
    <property type="match status" value="1"/>
</dbReference>
<dbReference type="SUPFAM" id="SSF53901">
    <property type="entry name" value="Thiolase-like"/>
    <property type="match status" value="1"/>
</dbReference>
<evidence type="ECO:0000313" key="2">
    <source>
        <dbReference type="EMBL" id="ANE79853.1"/>
    </source>
</evidence>
<feature type="domain" description="Thiolase C-terminal" evidence="1">
    <location>
        <begin position="72"/>
        <end position="196"/>
    </location>
</feature>
<dbReference type="KEGG" id="madi:A7U43_11445"/>
<dbReference type="PANTHER" id="PTHR42870:SF1">
    <property type="entry name" value="NON-SPECIFIC LIPID-TRANSFER PROTEIN-LIKE 2"/>
    <property type="match status" value="1"/>
</dbReference>
<organism evidence="2 3">
    <name type="scientific">Mycobacterium adipatum</name>
    <dbReference type="NCBI Taxonomy" id="1682113"/>
    <lineage>
        <taxon>Bacteria</taxon>
        <taxon>Bacillati</taxon>
        <taxon>Actinomycetota</taxon>
        <taxon>Actinomycetes</taxon>
        <taxon>Mycobacteriales</taxon>
        <taxon>Mycobacteriaceae</taxon>
        <taxon>Mycobacterium</taxon>
    </lineage>
</organism>
<evidence type="ECO:0000259" key="1">
    <source>
        <dbReference type="Pfam" id="PF22691"/>
    </source>
</evidence>
<gene>
    <name evidence="2" type="ORF">A7U43_11445</name>
</gene>
<evidence type="ECO:0000313" key="3">
    <source>
        <dbReference type="Proteomes" id="UP000077143"/>
    </source>
</evidence>
<dbReference type="InterPro" id="IPR055140">
    <property type="entry name" value="Thiolase_C_2"/>
</dbReference>
<accession>A0A172UL84</accession>
<dbReference type="Pfam" id="PF22691">
    <property type="entry name" value="Thiolase_C_1"/>
    <property type="match status" value="1"/>
</dbReference>
<dbReference type="GO" id="GO:0016746">
    <property type="term" value="F:acyltransferase activity"/>
    <property type="evidence" value="ECO:0007669"/>
    <property type="project" value="InterPro"/>
</dbReference>
<name>A0A172UL84_9MYCO</name>
<sequence>MRHVAIDGAGVSTFGEHVALGLKDLLPPAFADPIRSVDNDPAAFQRLATRPGTRRTALGDAAMQLGSLGGPGTRHAAQQCFRMANMTPSDIRIPELGDSVPGDGAISYEDHGFADRLDGYELAEAEVTSVGGALPVNPSGGLTSKGHPPGATGVAQCVELFQQLRGEAFNQVDGARVALAHNAGGATAVASVTILEGPGGHGR</sequence>
<dbReference type="STRING" id="1682113.A7U43_11445"/>